<organism evidence="2 3">
    <name type="scientific">Methylophilus medardicus</name>
    <dbReference type="NCBI Taxonomy" id="2588534"/>
    <lineage>
        <taxon>Bacteria</taxon>
        <taxon>Pseudomonadati</taxon>
        <taxon>Pseudomonadota</taxon>
        <taxon>Betaproteobacteria</taxon>
        <taxon>Nitrosomonadales</taxon>
        <taxon>Methylophilaceae</taxon>
        <taxon>Methylophilus</taxon>
    </lineage>
</organism>
<proteinExistence type="predicted"/>
<evidence type="ECO:0000313" key="3">
    <source>
        <dbReference type="Proteomes" id="UP000311008"/>
    </source>
</evidence>
<accession>A0A5B8CTJ7</accession>
<dbReference type="AlphaFoldDB" id="A0A5B8CTJ7"/>
<protein>
    <recommendedName>
        <fullName evidence="1">TniQ domain-containing protein</fullName>
    </recommendedName>
</protein>
<sequence>MRTTANEISSGLIIPPLMPDEFLAGYAGRVCKLNDFNDLEALRMHYYKKYLKKNPEHKKQQLLTYLAQELQLTEEFLFKHHSVLKVWQNHLKISNNSFDAHKYWSCTLKADQSTHAFCEKCISEDLNFHGFSYWKTQHQIHGFDVCYKHENEPLKYRQSNNSLRYSPFWNLRSNNSQTNLIDSNSSNNVFINRYQRFIKEYLDSDTILPVRKLSTHLRNTINSDEWKIKRNVDISSPSQYIVDNFPKEWLEIHFSAFFKHNTSKIPALDRCLNPYSADPLTEVTLIILAMAAFLESSDFWSFQAKFQTKHQLRAIPREKDNEILESFIRNGKSIKQTAIDLNLNYDGLRKRLKKIQKGIGTADKNSETTKLLLSQIPIRNYTRQLVHI</sequence>
<dbReference type="Pfam" id="PF06527">
    <property type="entry name" value="TniQ"/>
    <property type="match status" value="1"/>
</dbReference>
<dbReference type="InterPro" id="IPR009492">
    <property type="entry name" value="TniQ"/>
</dbReference>
<dbReference type="OrthoDB" id="470139at2"/>
<evidence type="ECO:0000259" key="1">
    <source>
        <dbReference type="Pfam" id="PF06527"/>
    </source>
</evidence>
<dbReference type="KEGG" id="mmec:FIU01_08715"/>
<keyword evidence="3" id="KW-1185">Reference proteome</keyword>
<dbReference type="Proteomes" id="UP000311008">
    <property type="component" value="Chromosome"/>
</dbReference>
<evidence type="ECO:0000313" key="2">
    <source>
        <dbReference type="EMBL" id="QDC44603.1"/>
    </source>
</evidence>
<feature type="domain" description="TniQ" evidence="1">
    <location>
        <begin position="13"/>
        <end position="150"/>
    </location>
</feature>
<dbReference type="RefSeq" id="WP_140003933.1">
    <property type="nucleotide sequence ID" value="NZ_CP040946.1"/>
</dbReference>
<gene>
    <name evidence="2" type="ORF">FIU01_08715</name>
</gene>
<dbReference type="EMBL" id="CP040946">
    <property type="protein sequence ID" value="QDC44603.1"/>
    <property type="molecule type" value="Genomic_DNA"/>
</dbReference>
<reference evidence="3" key="1">
    <citation type="journal article" date="2019" name="ISME J.">
        <title>Evolution in action: habitat transition from sediment to the pelagial leads to genome streamlining in Methylophilaceae.</title>
        <authorList>
            <person name="Salcher M."/>
            <person name="Schaefle D."/>
            <person name="Kaspar M."/>
            <person name="Neuenschwander S.M."/>
            <person name="Ghai R."/>
        </authorList>
    </citation>
    <scope>NUCLEOTIDE SEQUENCE [LARGE SCALE GENOMIC DNA]</scope>
    <source>
        <strain evidence="3">MMS-M-51</strain>
    </source>
</reference>
<name>A0A5B8CTJ7_9PROT</name>